<feature type="signal peptide" evidence="1">
    <location>
        <begin position="1"/>
        <end position="20"/>
    </location>
</feature>
<evidence type="ECO:0000313" key="3">
    <source>
        <dbReference type="Proteomes" id="UP000242757"/>
    </source>
</evidence>
<dbReference type="RefSeq" id="WP_094201687.1">
    <property type="nucleotide sequence ID" value="NZ_NBIM01000007.1"/>
</dbReference>
<accession>A0A233RBM7</accession>
<evidence type="ECO:0008006" key="4">
    <source>
        <dbReference type="Google" id="ProtNLM"/>
    </source>
</evidence>
<sequence>MNCIKWLTAPLLALGLTACASYYPIAVDVNPAPAQVGGGVYRGQTLALSSADNRASDFIIQIEQKDKSPVVVGAANNLRLQMEQALAQGFSTQGAFIEQGANTRATLELQEVLSRVIRGHISYDVVQKVRVQLVLERDGRRVVKQYRRSAQQEFPGRLHPELAPVTEALNQQLSLMVQDILADRDVQSFINGN</sequence>
<keyword evidence="1" id="KW-0732">Signal</keyword>
<comment type="caution">
    <text evidence="2">The sequence shown here is derived from an EMBL/GenBank/DDBJ whole genome shotgun (WGS) entry which is preliminary data.</text>
</comment>
<organism evidence="2 3">
    <name type="scientific">Oceanimonas doudoroffii</name>
    <dbReference type="NCBI Taxonomy" id="84158"/>
    <lineage>
        <taxon>Bacteria</taxon>
        <taxon>Pseudomonadati</taxon>
        <taxon>Pseudomonadota</taxon>
        <taxon>Gammaproteobacteria</taxon>
        <taxon>Aeromonadales</taxon>
        <taxon>Aeromonadaceae</taxon>
        <taxon>Oceanimonas</taxon>
    </lineage>
</organism>
<dbReference type="EMBL" id="NBIM01000007">
    <property type="protein sequence ID" value="OXY80800.1"/>
    <property type="molecule type" value="Genomic_DNA"/>
</dbReference>
<proteinExistence type="predicted"/>
<dbReference type="PROSITE" id="PS51257">
    <property type="entry name" value="PROKAR_LIPOPROTEIN"/>
    <property type="match status" value="1"/>
</dbReference>
<protein>
    <recommendedName>
        <fullName evidence="4">Lipoprotein</fullName>
    </recommendedName>
</protein>
<dbReference type="AlphaFoldDB" id="A0A233RBM7"/>
<feature type="chain" id="PRO_5012195549" description="Lipoprotein" evidence="1">
    <location>
        <begin position="21"/>
        <end position="193"/>
    </location>
</feature>
<reference evidence="2 3" key="1">
    <citation type="submission" date="2017-08" db="EMBL/GenBank/DDBJ databases">
        <title>A Genome Sequence of Oceanimonas doudoroffii ATCC 27123T.</title>
        <authorList>
            <person name="Brennan M.A."/>
            <person name="Maclea K.S."/>
            <person name="Mcclelland W.D."/>
            <person name="Trachtenberg A.M."/>
        </authorList>
    </citation>
    <scope>NUCLEOTIDE SEQUENCE [LARGE SCALE GENOMIC DNA]</scope>
    <source>
        <strain evidence="2 3">ATCC 27123</strain>
    </source>
</reference>
<dbReference type="Pfam" id="PF03923">
    <property type="entry name" value="Lipoprotein_16"/>
    <property type="match status" value="1"/>
</dbReference>
<keyword evidence="3" id="KW-1185">Reference proteome</keyword>
<dbReference type="Proteomes" id="UP000242757">
    <property type="component" value="Unassembled WGS sequence"/>
</dbReference>
<dbReference type="OrthoDB" id="6064766at2"/>
<evidence type="ECO:0000313" key="2">
    <source>
        <dbReference type="EMBL" id="OXY80800.1"/>
    </source>
</evidence>
<name>A0A233RBM7_9GAMM</name>
<evidence type="ECO:0000256" key="1">
    <source>
        <dbReference type="SAM" id="SignalP"/>
    </source>
</evidence>
<dbReference type="InterPro" id="IPR005619">
    <property type="entry name" value="Uncharacterised_YajG"/>
</dbReference>
<gene>
    <name evidence="2" type="ORF">B6S08_15325</name>
</gene>